<accession>A0ABR0R6S2</accession>
<evidence type="ECO:0000313" key="3">
    <source>
        <dbReference type="EMBL" id="KAK5847190.1"/>
    </source>
</evidence>
<comment type="caution">
    <text evidence="3">The sequence shown here is derived from an EMBL/GenBank/DDBJ whole genome shotgun (WGS) entry which is preliminary data.</text>
</comment>
<organism evidence="3 4">
    <name type="scientific">Gossypium arboreum</name>
    <name type="common">Tree cotton</name>
    <name type="synonym">Gossypium nanking</name>
    <dbReference type="NCBI Taxonomy" id="29729"/>
    <lineage>
        <taxon>Eukaryota</taxon>
        <taxon>Viridiplantae</taxon>
        <taxon>Streptophyta</taxon>
        <taxon>Embryophyta</taxon>
        <taxon>Tracheophyta</taxon>
        <taxon>Spermatophyta</taxon>
        <taxon>Magnoliopsida</taxon>
        <taxon>eudicotyledons</taxon>
        <taxon>Gunneridae</taxon>
        <taxon>Pentapetalae</taxon>
        <taxon>rosids</taxon>
        <taxon>malvids</taxon>
        <taxon>Malvales</taxon>
        <taxon>Malvaceae</taxon>
        <taxon>Malvoideae</taxon>
        <taxon>Gossypium</taxon>
    </lineage>
</organism>
<evidence type="ECO:0000256" key="1">
    <source>
        <dbReference type="SAM" id="SignalP"/>
    </source>
</evidence>
<dbReference type="EMBL" id="JARKNE010000001">
    <property type="protein sequence ID" value="KAK5847190.1"/>
    <property type="molecule type" value="Genomic_DNA"/>
</dbReference>
<feature type="chain" id="PRO_5045908570" description="Bifunctional inhibitor/plant lipid transfer protein/seed storage helical domain-containing protein" evidence="1">
    <location>
        <begin position="25"/>
        <end position="364"/>
    </location>
</feature>
<protein>
    <recommendedName>
        <fullName evidence="2">Bifunctional inhibitor/plant lipid transfer protein/seed storage helical domain-containing protein</fullName>
    </recommendedName>
</protein>
<feature type="signal peptide" evidence="1">
    <location>
        <begin position="1"/>
        <end position="24"/>
    </location>
</feature>
<dbReference type="Proteomes" id="UP001358586">
    <property type="component" value="Chromosome 1"/>
</dbReference>
<keyword evidence="4" id="KW-1185">Reference proteome</keyword>
<dbReference type="InterPro" id="IPR016140">
    <property type="entry name" value="Bifunc_inhib/LTP/seed_store"/>
</dbReference>
<evidence type="ECO:0000259" key="2">
    <source>
        <dbReference type="Pfam" id="PF14368"/>
    </source>
</evidence>
<dbReference type="SUPFAM" id="SSF47699">
    <property type="entry name" value="Bifunctional inhibitor/lipid-transfer protein/seed storage 2S albumin"/>
    <property type="match status" value="1"/>
</dbReference>
<sequence>MKKKIRISCFFLFAVLVFSHLLAGTEFAGIVRRYGEATWRGGRGCGRMEAGLGCSAKSSLGFPATKILGHLGLNFWGSASSKFIRVFHEYNQEHKHDLINLLETRVSGEKADLIIAKLGFHYSHRVEAVGFSAQVFKHFEKEKKKTLCVTWSDEDSSSSSNSKDDHHTNYVAFSVGPTKLDDENLDGDLDMQLDEEFLKTYEENNQLKDENAKLVKQVEAKESLIAEELDNFVKKRAGQKKKNIYTQSEIRVIEKNAMAQKMLMMAVLVILGTKIATVTVADPTCLHSLKSCAPYFKNATLQLKGDCCDPLRKTVATKLTCLCSLINNSTLLSSFNIPIAAALRITRGCGVTDQMKGCISGQCF</sequence>
<feature type="domain" description="Bifunctional inhibitor/plant lipid transfer protein/seed storage helical" evidence="2">
    <location>
        <begin position="266"/>
        <end position="358"/>
    </location>
</feature>
<dbReference type="InterPro" id="IPR036312">
    <property type="entry name" value="Bifun_inhib/LTP/seed_sf"/>
</dbReference>
<proteinExistence type="predicted"/>
<dbReference type="Gene3D" id="1.10.110.10">
    <property type="entry name" value="Plant lipid-transfer and hydrophobic proteins"/>
    <property type="match status" value="1"/>
</dbReference>
<reference evidence="3 4" key="1">
    <citation type="submission" date="2023-03" db="EMBL/GenBank/DDBJ databases">
        <title>WGS of Gossypium arboreum.</title>
        <authorList>
            <person name="Yu D."/>
        </authorList>
    </citation>
    <scope>NUCLEOTIDE SEQUENCE [LARGE SCALE GENOMIC DNA]</scope>
    <source>
        <tissue evidence="3">Leaf</tissue>
    </source>
</reference>
<dbReference type="Pfam" id="PF14368">
    <property type="entry name" value="LTP_2"/>
    <property type="match status" value="1"/>
</dbReference>
<dbReference type="CDD" id="cd00010">
    <property type="entry name" value="AAI_LTSS"/>
    <property type="match status" value="1"/>
</dbReference>
<name>A0ABR0R6S2_GOSAR</name>
<keyword evidence="1" id="KW-0732">Signal</keyword>
<evidence type="ECO:0000313" key="4">
    <source>
        <dbReference type="Proteomes" id="UP001358586"/>
    </source>
</evidence>
<gene>
    <name evidence="3" type="ORF">PVK06_003494</name>
</gene>